<dbReference type="AlphaFoldDB" id="A0A6J3MAK5"/>
<organism evidence="3">
    <name type="scientific">Dissoconium aciculare CBS 342.82</name>
    <dbReference type="NCBI Taxonomy" id="1314786"/>
    <lineage>
        <taxon>Eukaryota</taxon>
        <taxon>Fungi</taxon>
        <taxon>Dikarya</taxon>
        <taxon>Ascomycota</taxon>
        <taxon>Pezizomycotina</taxon>
        <taxon>Dothideomycetes</taxon>
        <taxon>Dothideomycetidae</taxon>
        <taxon>Mycosphaerellales</taxon>
        <taxon>Dissoconiaceae</taxon>
        <taxon>Dissoconium</taxon>
    </lineage>
</organism>
<accession>A0A6J3MAK5</accession>
<dbReference type="Gene3D" id="3.30.450.30">
    <property type="entry name" value="Dynein light chain 2a, cytoplasmic"/>
    <property type="match status" value="1"/>
</dbReference>
<dbReference type="Proteomes" id="UP000504637">
    <property type="component" value="Unplaced"/>
</dbReference>
<gene>
    <name evidence="3" type="ORF">K489DRAFT_318278</name>
</gene>
<reference evidence="3" key="3">
    <citation type="submission" date="2025-08" db="UniProtKB">
        <authorList>
            <consortium name="RefSeq"/>
        </authorList>
    </citation>
    <scope>IDENTIFICATION</scope>
    <source>
        <strain evidence="3">CBS 342.82</strain>
    </source>
</reference>
<sequence>MLNIKALTELLSHNRDDRLCKTWYVMTINGTLLAHSQPVRINDLRRQAAMAALSWQRYDNSAHAADQISDEFDRDSQAEEGMVGTPLRALTIESETSNVIIRKIQPSLLLVLEGGIPPGRVRPTSRFTLESEDGTERSVDANGEDLERADASKVSSSVLQRQRSKLDALSAVIVRDFEHSGFRMPDDPGLIIF</sequence>
<keyword evidence="2" id="KW-1185">Reference proteome</keyword>
<proteinExistence type="predicted"/>
<protein>
    <recommendedName>
        <fullName evidence="4">Roadblock/LAMTOR2 domain-containing protein</fullName>
    </recommendedName>
</protein>
<evidence type="ECO:0000256" key="1">
    <source>
        <dbReference type="SAM" id="MobiDB-lite"/>
    </source>
</evidence>
<reference evidence="3" key="2">
    <citation type="submission" date="2020-04" db="EMBL/GenBank/DDBJ databases">
        <authorList>
            <consortium name="NCBI Genome Project"/>
        </authorList>
    </citation>
    <scope>NUCLEOTIDE SEQUENCE</scope>
    <source>
        <strain evidence="3">CBS 342.82</strain>
    </source>
</reference>
<feature type="compositionally biased region" description="Basic and acidic residues" evidence="1">
    <location>
        <begin position="134"/>
        <end position="151"/>
    </location>
</feature>
<dbReference type="GeneID" id="54359100"/>
<reference evidence="3" key="1">
    <citation type="submission" date="2020-01" db="EMBL/GenBank/DDBJ databases">
        <authorList>
            <consortium name="DOE Joint Genome Institute"/>
            <person name="Haridas S."/>
            <person name="Albert R."/>
            <person name="Binder M."/>
            <person name="Bloem J."/>
            <person name="Labutti K."/>
            <person name="Salamov A."/>
            <person name="Andreopoulos B."/>
            <person name="Baker S.E."/>
            <person name="Barry K."/>
            <person name="Bills G."/>
            <person name="Bluhm B.H."/>
            <person name="Cannon C."/>
            <person name="Castanera R."/>
            <person name="Culley D.E."/>
            <person name="Daum C."/>
            <person name="Ezra D."/>
            <person name="Gonzalez J.B."/>
            <person name="Henrissat B."/>
            <person name="Kuo A."/>
            <person name="Liang C."/>
            <person name="Lipzen A."/>
            <person name="Lutzoni F."/>
            <person name="Magnuson J."/>
            <person name="Mondo S."/>
            <person name="Nolan M."/>
            <person name="Ohm R."/>
            <person name="Pangilinan J."/>
            <person name="Park H.-J."/>
            <person name="Ramirez L."/>
            <person name="Alfaro M."/>
            <person name="Sun H."/>
            <person name="Tritt A."/>
            <person name="Yoshinaga Y."/>
            <person name="Zwiers L.-H."/>
            <person name="Turgeon B.G."/>
            <person name="Goodwin S.B."/>
            <person name="Spatafora J.W."/>
            <person name="Crous P.W."/>
            <person name="Grigoriev I.V."/>
        </authorList>
    </citation>
    <scope>NUCLEOTIDE SEQUENCE</scope>
    <source>
        <strain evidence="3">CBS 342.82</strain>
    </source>
</reference>
<evidence type="ECO:0000313" key="3">
    <source>
        <dbReference type="RefSeq" id="XP_033460888.1"/>
    </source>
</evidence>
<evidence type="ECO:0000313" key="2">
    <source>
        <dbReference type="Proteomes" id="UP000504637"/>
    </source>
</evidence>
<dbReference type="OrthoDB" id="3924760at2759"/>
<evidence type="ECO:0008006" key="4">
    <source>
        <dbReference type="Google" id="ProtNLM"/>
    </source>
</evidence>
<name>A0A6J3MAK5_9PEZI</name>
<dbReference type="RefSeq" id="XP_033460888.1">
    <property type="nucleotide sequence ID" value="XM_033601300.1"/>
</dbReference>
<feature type="region of interest" description="Disordered" evidence="1">
    <location>
        <begin position="121"/>
        <end position="154"/>
    </location>
</feature>